<gene>
    <name evidence="13" type="primary">LOC106474805</name>
</gene>
<dbReference type="InterPro" id="IPR043158">
    <property type="entry name" value="Wnt_C"/>
</dbReference>
<evidence type="ECO:0000256" key="11">
    <source>
        <dbReference type="SAM" id="SignalP"/>
    </source>
</evidence>
<feature type="chain" id="PRO_5046293521" description="Protein Wnt" evidence="11">
    <location>
        <begin position="22"/>
        <end position="264"/>
    </location>
</feature>
<feature type="signal peptide" evidence="11">
    <location>
        <begin position="1"/>
        <end position="21"/>
    </location>
</feature>
<organism evidence="12 13">
    <name type="scientific">Limulus polyphemus</name>
    <name type="common">Atlantic horseshoe crab</name>
    <dbReference type="NCBI Taxonomy" id="6850"/>
    <lineage>
        <taxon>Eukaryota</taxon>
        <taxon>Metazoa</taxon>
        <taxon>Ecdysozoa</taxon>
        <taxon>Arthropoda</taxon>
        <taxon>Chelicerata</taxon>
        <taxon>Merostomata</taxon>
        <taxon>Xiphosura</taxon>
        <taxon>Limulidae</taxon>
        <taxon>Limulus</taxon>
    </lineage>
</organism>
<dbReference type="GeneID" id="106474805"/>
<keyword evidence="4" id="KW-0964">Secreted</keyword>
<evidence type="ECO:0000256" key="10">
    <source>
        <dbReference type="RuleBase" id="RU003500"/>
    </source>
</evidence>
<comment type="function">
    <text evidence="10">Ligand for members of the frizzled family of seven transmembrane receptors.</text>
</comment>
<keyword evidence="8" id="KW-0325">Glycoprotein</keyword>
<comment type="subcellular location">
    <subcellularLocation>
        <location evidence="1 10">Secreted</location>
        <location evidence="1 10">Extracellular space</location>
        <location evidence="1 10">Extracellular matrix</location>
    </subcellularLocation>
</comment>
<dbReference type="SMART" id="SM00097">
    <property type="entry name" value="WNT1"/>
    <property type="match status" value="1"/>
</dbReference>
<evidence type="ECO:0000256" key="7">
    <source>
        <dbReference type="ARBA" id="ARBA00023157"/>
    </source>
</evidence>
<evidence type="ECO:0000313" key="13">
    <source>
        <dbReference type="RefSeq" id="XP_013790949.2"/>
    </source>
</evidence>
<keyword evidence="9" id="KW-0449">Lipoprotein</keyword>
<dbReference type="InterPro" id="IPR005817">
    <property type="entry name" value="Wnt"/>
</dbReference>
<dbReference type="Gene3D" id="3.30.2460.20">
    <property type="match status" value="1"/>
</dbReference>
<dbReference type="InterPro" id="IPR018161">
    <property type="entry name" value="Wnt_CS"/>
</dbReference>
<name>A0ABM1BY86_LIMPO</name>
<keyword evidence="11" id="KW-0732">Signal</keyword>
<dbReference type="PRINTS" id="PR01349">
    <property type="entry name" value="WNTPROTEIN"/>
</dbReference>
<keyword evidence="5" id="KW-0272">Extracellular matrix</keyword>
<keyword evidence="6 10" id="KW-0879">Wnt signaling pathway</keyword>
<evidence type="ECO:0000313" key="12">
    <source>
        <dbReference type="Proteomes" id="UP000694941"/>
    </source>
</evidence>
<accession>A0ABM1BY86</accession>
<keyword evidence="3 10" id="KW-0217">Developmental protein</keyword>
<evidence type="ECO:0000256" key="1">
    <source>
        <dbReference type="ARBA" id="ARBA00004498"/>
    </source>
</evidence>
<protein>
    <recommendedName>
        <fullName evidence="10">Protein Wnt</fullName>
    </recommendedName>
</protein>
<sequence>CRIKKATKIVVFSSILIFADTRETGFVNAITSAGVSFSVTKACSLGSSISCYCDPTKLPDLNITDRWEWAGCDNFQFGYLKSKEFLDDWFRKRRDFKAMLLSHNYEAGRLAVTNSMRIICKCHGMSGTCNLKTCWHKLPHFRKVGDLLKKQFDGAVKVMAGNDGKRFIPEGATIKDPRKQDIVYSEESPNYCLPNKKIGSLGTRGRECNRTSMGVEGCKLLCCERGYDTMVYTIERDNCNCRFYYCCKIKCQICQEKRTVSRCF</sequence>
<evidence type="ECO:0000256" key="5">
    <source>
        <dbReference type="ARBA" id="ARBA00022530"/>
    </source>
</evidence>
<evidence type="ECO:0000256" key="2">
    <source>
        <dbReference type="ARBA" id="ARBA00005683"/>
    </source>
</evidence>
<keyword evidence="12" id="KW-1185">Reference proteome</keyword>
<feature type="non-terminal residue" evidence="13">
    <location>
        <position position="1"/>
    </location>
</feature>
<evidence type="ECO:0000256" key="8">
    <source>
        <dbReference type="ARBA" id="ARBA00023180"/>
    </source>
</evidence>
<evidence type="ECO:0000256" key="9">
    <source>
        <dbReference type="ARBA" id="ARBA00023288"/>
    </source>
</evidence>
<proteinExistence type="inferred from homology"/>
<dbReference type="PANTHER" id="PTHR12027">
    <property type="entry name" value="WNT RELATED"/>
    <property type="match status" value="1"/>
</dbReference>
<comment type="similarity">
    <text evidence="2 10">Belongs to the Wnt family.</text>
</comment>
<dbReference type="PANTHER" id="PTHR12027:SF72">
    <property type="entry name" value="PROTEIN WNT-6"/>
    <property type="match status" value="1"/>
</dbReference>
<dbReference type="PROSITE" id="PS00246">
    <property type="entry name" value="WNT1"/>
    <property type="match status" value="1"/>
</dbReference>
<keyword evidence="7" id="KW-1015">Disulfide bond</keyword>
<evidence type="ECO:0000256" key="4">
    <source>
        <dbReference type="ARBA" id="ARBA00022525"/>
    </source>
</evidence>
<reference evidence="13" key="1">
    <citation type="submission" date="2025-08" db="UniProtKB">
        <authorList>
            <consortium name="RefSeq"/>
        </authorList>
    </citation>
    <scope>IDENTIFICATION</scope>
    <source>
        <tissue evidence="13">Muscle</tissue>
    </source>
</reference>
<evidence type="ECO:0000256" key="3">
    <source>
        <dbReference type="ARBA" id="ARBA00022473"/>
    </source>
</evidence>
<dbReference type="Proteomes" id="UP000694941">
    <property type="component" value="Unplaced"/>
</dbReference>
<evidence type="ECO:0000256" key="6">
    <source>
        <dbReference type="ARBA" id="ARBA00022687"/>
    </source>
</evidence>
<dbReference type="RefSeq" id="XP_013790949.2">
    <property type="nucleotide sequence ID" value="XM_013935495.2"/>
</dbReference>
<dbReference type="Pfam" id="PF00110">
    <property type="entry name" value="wnt"/>
    <property type="match status" value="1"/>
</dbReference>